<dbReference type="EMBL" id="CP001325">
    <property type="protein sequence ID" value="ACO62794.1"/>
    <property type="molecule type" value="Genomic_DNA"/>
</dbReference>
<evidence type="ECO:0000256" key="1">
    <source>
        <dbReference type="SAM" id="MobiDB-lite"/>
    </source>
</evidence>
<dbReference type="GeneID" id="8243231"/>
<evidence type="ECO:0000313" key="2">
    <source>
        <dbReference type="EMBL" id="ACO62794.1"/>
    </source>
</evidence>
<dbReference type="Proteomes" id="UP000002009">
    <property type="component" value="Chromosome 4"/>
</dbReference>
<dbReference type="GO" id="GO:0003723">
    <property type="term" value="F:RNA binding"/>
    <property type="evidence" value="ECO:0007669"/>
    <property type="project" value="TreeGrafter"/>
</dbReference>
<dbReference type="OrthoDB" id="498055at2759"/>
<feature type="region of interest" description="Disordered" evidence="1">
    <location>
        <begin position="883"/>
        <end position="929"/>
    </location>
</feature>
<dbReference type="GO" id="GO:0005759">
    <property type="term" value="C:mitochondrial matrix"/>
    <property type="evidence" value="ECO:0007669"/>
    <property type="project" value="TreeGrafter"/>
</dbReference>
<gene>
    <name evidence="2" type="ORF">MICPUN_58198</name>
</gene>
<organism evidence="2 3">
    <name type="scientific">Micromonas commoda (strain RCC299 / NOUM17 / CCMP2709)</name>
    <name type="common">Picoplanktonic green alga</name>
    <dbReference type="NCBI Taxonomy" id="296587"/>
    <lineage>
        <taxon>Eukaryota</taxon>
        <taxon>Viridiplantae</taxon>
        <taxon>Chlorophyta</taxon>
        <taxon>Mamiellophyceae</taxon>
        <taxon>Mamiellales</taxon>
        <taxon>Mamiellaceae</taxon>
        <taxon>Micromonas</taxon>
    </lineage>
</organism>
<accession>C1E4Y2</accession>
<reference evidence="2 3" key="1">
    <citation type="journal article" date="2009" name="Science">
        <title>Green evolution and dynamic adaptations revealed by genomes of the marine picoeukaryotes Micromonas.</title>
        <authorList>
            <person name="Worden A.Z."/>
            <person name="Lee J.H."/>
            <person name="Mock T."/>
            <person name="Rouze P."/>
            <person name="Simmons M.P."/>
            <person name="Aerts A.L."/>
            <person name="Allen A.E."/>
            <person name="Cuvelier M.L."/>
            <person name="Derelle E."/>
            <person name="Everett M.V."/>
            <person name="Foulon E."/>
            <person name="Grimwood J."/>
            <person name="Gundlach H."/>
            <person name="Henrissat B."/>
            <person name="Napoli C."/>
            <person name="McDonald S.M."/>
            <person name="Parker M.S."/>
            <person name="Rombauts S."/>
            <person name="Salamov A."/>
            <person name="Von Dassow P."/>
            <person name="Badger J.H."/>
            <person name="Coutinho P.M."/>
            <person name="Demir E."/>
            <person name="Dubchak I."/>
            <person name="Gentemann C."/>
            <person name="Eikrem W."/>
            <person name="Gready J.E."/>
            <person name="John U."/>
            <person name="Lanier W."/>
            <person name="Lindquist E.A."/>
            <person name="Lucas S."/>
            <person name="Mayer K.F."/>
            <person name="Moreau H."/>
            <person name="Not F."/>
            <person name="Otillar R."/>
            <person name="Panaud O."/>
            <person name="Pangilinan J."/>
            <person name="Paulsen I."/>
            <person name="Piegu B."/>
            <person name="Poliakov A."/>
            <person name="Robbens S."/>
            <person name="Schmutz J."/>
            <person name="Toulza E."/>
            <person name="Wyss T."/>
            <person name="Zelensky A."/>
            <person name="Zhou K."/>
            <person name="Armbrust E.V."/>
            <person name="Bhattacharya D."/>
            <person name="Goodenough U.W."/>
            <person name="Van de Peer Y."/>
            <person name="Grigoriev I.V."/>
        </authorList>
    </citation>
    <scope>NUCLEOTIDE SEQUENCE [LARGE SCALE GENOMIC DNA]</scope>
    <source>
        <strain evidence="3">RCC299 / NOUM17</strain>
    </source>
</reference>
<proteinExistence type="predicted"/>
<dbReference type="InterPro" id="IPR050870">
    <property type="entry name" value="FAST_kinase"/>
</dbReference>
<dbReference type="InParanoid" id="C1E4Y2"/>
<dbReference type="GO" id="GO:0009507">
    <property type="term" value="C:chloroplast"/>
    <property type="evidence" value="ECO:0007669"/>
    <property type="project" value="GOC"/>
</dbReference>
<dbReference type="GO" id="GO:0035770">
    <property type="term" value="C:ribonucleoprotein granule"/>
    <property type="evidence" value="ECO:0007669"/>
    <property type="project" value="TreeGrafter"/>
</dbReference>
<protein>
    <recommendedName>
        <fullName evidence="4">RAP domain-containing protein</fullName>
    </recommendedName>
</protein>
<evidence type="ECO:0000313" key="3">
    <source>
        <dbReference type="Proteomes" id="UP000002009"/>
    </source>
</evidence>
<dbReference type="RefSeq" id="XP_002501536.1">
    <property type="nucleotide sequence ID" value="XM_002501490.1"/>
</dbReference>
<dbReference type="AlphaFoldDB" id="C1E4Y2"/>
<dbReference type="GO" id="GO:0000963">
    <property type="term" value="P:mitochondrial RNA processing"/>
    <property type="evidence" value="ECO:0007669"/>
    <property type="project" value="TreeGrafter"/>
</dbReference>
<dbReference type="PANTHER" id="PTHR21228">
    <property type="entry name" value="FAST LEU-RICH DOMAIN-CONTAINING"/>
    <property type="match status" value="1"/>
</dbReference>
<keyword evidence="3" id="KW-1185">Reference proteome</keyword>
<dbReference type="PANTHER" id="PTHR21228:SF40">
    <property type="entry name" value="LD45607P"/>
    <property type="match status" value="1"/>
</dbReference>
<dbReference type="KEGG" id="mis:MICPUN_58198"/>
<evidence type="ECO:0008006" key="4">
    <source>
        <dbReference type="Google" id="ProtNLM"/>
    </source>
</evidence>
<dbReference type="STRING" id="296587.C1E4Y2"/>
<dbReference type="GO" id="GO:1901259">
    <property type="term" value="P:chloroplast rRNA processing"/>
    <property type="evidence" value="ECO:0007669"/>
    <property type="project" value="TreeGrafter"/>
</dbReference>
<dbReference type="GO" id="GO:0044528">
    <property type="term" value="P:regulation of mitochondrial mRNA stability"/>
    <property type="evidence" value="ECO:0007669"/>
    <property type="project" value="TreeGrafter"/>
</dbReference>
<sequence length="992" mass="109296">MESLLLCRRAEARIGNARHCVGAPGEEDMLATWVRRGDRAGTLARVLARVLAPGAGGGTGPPRASPRWAAPAARRFPTSPAVVVVAVRGFAAPSSRDARHADAQARRRIHARWMDRMDRLDADINEAPDTRALMRVVLNEWDSLRPKHVADALRRLSRVAPWDRDAKSSGDFGDADFAPIVRRVEEIASARLAEPAPGRTTSRAARHREQHHIFDEEAFAVVAANALVNLGKRRAAFDPTRVGSPGNLAWRAVLALPAAPNKAPYKPRNVMRLWYAMATAHDAAGNDAGREAAVPDLTWNALDAMSNKNARDGKHFNAQGVGIGVWSHAKTGKPIAPSTLRAFEVAVARGAFDHVAAVGQNVSNSLWGLAKLGHVVSRVAVEDGFPSPWSKFEVAVRRLAPGMRPQEIANTMYAYALMGTPPSAPTWKTLEHEATARAGGGRQTQLDAHVPFESKGSFVRRRTERGLFGPQEMTNVWWAHATLGMRPSQSALYAYDETTAQTAFHMSAQDVSNTAYSMAMLNVFLRPDAFSALEGAIARNGRHIAGQNLSLTLWAFGDLAVRPGAAASAALADAVENRLHDLNSQNVNMCVWAFAILGMTPPPGAWRAMTLGMEEVIDHLKPHEVMNAVWAMAAAHVTGEKLPLTPAYAMAWRRLCSIPVDGFARSESRAMTRSPGVHPRGSIERSDRAKIGIIHHARLIHERLFPPESAASVDIGAIMPHEMALATARDFRADVMDTTRSKMQDKIAETLADIGIEYETEKRSADGNFSMDFYLPRYDVALEYDGPSHYYRAWRDEDRAFPRTPPGFPRDEDVSVMRVPLWTVGKEKTIKTILRDALLERGQVSKVVTVHAHEAFWFENKRGRRRMFMENLLRRELGRPMTPGTPEWRFDESGTNGEEEAVSDGVSDATSDAMSVDIDDVSSGETSSSTSRAELARRWIRSLPSKSRERLERRLERAANEVEMWTLVAASAEGDVTKVRAELRREVLEARA</sequence>
<dbReference type="Gene3D" id="3.40.960.10">
    <property type="entry name" value="VSR Endonuclease"/>
    <property type="match status" value="1"/>
</dbReference>
<name>C1E4Y2_MICCC</name>